<reference evidence="1" key="1">
    <citation type="submission" date="2014-11" db="EMBL/GenBank/DDBJ databases">
        <authorList>
            <person name="Amaro Gonzalez C."/>
        </authorList>
    </citation>
    <scope>NUCLEOTIDE SEQUENCE</scope>
</reference>
<reference evidence="1" key="2">
    <citation type="journal article" date="2015" name="Fish Shellfish Immunol.">
        <title>Early steps in the European eel (Anguilla anguilla)-Vibrio vulnificus interaction in the gills: Role of the RtxA13 toxin.</title>
        <authorList>
            <person name="Callol A."/>
            <person name="Pajuelo D."/>
            <person name="Ebbesson L."/>
            <person name="Teles M."/>
            <person name="MacKenzie S."/>
            <person name="Amaro C."/>
        </authorList>
    </citation>
    <scope>NUCLEOTIDE SEQUENCE</scope>
</reference>
<organism evidence="1">
    <name type="scientific">Anguilla anguilla</name>
    <name type="common">European freshwater eel</name>
    <name type="synonym">Muraena anguilla</name>
    <dbReference type="NCBI Taxonomy" id="7936"/>
    <lineage>
        <taxon>Eukaryota</taxon>
        <taxon>Metazoa</taxon>
        <taxon>Chordata</taxon>
        <taxon>Craniata</taxon>
        <taxon>Vertebrata</taxon>
        <taxon>Euteleostomi</taxon>
        <taxon>Actinopterygii</taxon>
        <taxon>Neopterygii</taxon>
        <taxon>Teleostei</taxon>
        <taxon>Anguilliformes</taxon>
        <taxon>Anguillidae</taxon>
        <taxon>Anguilla</taxon>
    </lineage>
</organism>
<sequence>MFPVMLRYSSVCGSAAALLWILCMTQSSYYSVQRGIHLGQKLIVAPYWYTGNMSQISASPSAPAVGPSCSSAVPVQSD</sequence>
<dbReference type="AlphaFoldDB" id="A0A0E9X968"/>
<evidence type="ECO:0000313" key="1">
    <source>
        <dbReference type="EMBL" id="JAH99272.1"/>
    </source>
</evidence>
<name>A0A0E9X968_ANGAN</name>
<dbReference type="EMBL" id="GBXM01009305">
    <property type="protein sequence ID" value="JAH99272.1"/>
    <property type="molecule type" value="Transcribed_RNA"/>
</dbReference>
<accession>A0A0E9X968</accession>
<proteinExistence type="predicted"/>
<protein>
    <submittedName>
        <fullName evidence="1">Uncharacterized protein</fullName>
    </submittedName>
</protein>